<keyword evidence="1 3" id="KW-0597">Phosphoprotein</keyword>
<evidence type="ECO:0000313" key="7">
    <source>
        <dbReference type="Proteomes" id="UP000001549"/>
    </source>
</evidence>
<organism evidence="6 7">
    <name type="scientific">Candidatus Protofrankia datiscae</name>
    <dbReference type="NCBI Taxonomy" id="2716812"/>
    <lineage>
        <taxon>Bacteria</taxon>
        <taxon>Bacillati</taxon>
        <taxon>Actinomycetota</taxon>
        <taxon>Actinomycetes</taxon>
        <taxon>Frankiales</taxon>
        <taxon>Frankiaceae</taxon>
        <taxon>Protofrankia</taxon>
    </lineage>
</organism>
<dbReference type="GO" id="GO:0003677">
    <property type="term" value="F:DNA binding"/>
    <property type="evidence" value="ECO:0007669"/>
    <property type="project" value="UniProtKB-KW"/>
</dbReference>
<dbReference type="HOGENOM" id="CLU_000445_90_8_11"/>
<dbReference type="SMART" id="SM00448">
    <property type="entry name" value="REC"/>
    <property type="match status" value="1"/>
</dbReference>
<dbReference type="InterPro" id="IPR001789">
    <property type="entry name" value="Sig_transdc_resp-reg_receiver"/>
</dbReference>
<gene>
    <name evidence="6" type="ordered locus">FsymDg_2709</name>
</gene>
<dbReference type="PRINTS" id="PR00038">
    <property type="entry name" value="HTHLUXR"/>
</dbReference>
<dbReference type="Pfam" id="PF00196">
    <property type="entry name" value="GerE"/>
    <property type="match status" value="1"/>
</dbReference>
<dbReference type="Pfam" id="PF00072">
    <property type="entry name" value="Response_reg"/>
    <property type="match status" value="1"/>
</dbReference>
<accession>F8B4T5</accession>
<dbReference type="Proteomes" id="UP000001549">
    <property type="component" value="Chromosome"/>
</dbReference>
<dbReference type="SMART" id="SM00421">
    <property type="entry name" value="HTH_LUXR"/>
    <property type="match status" value="1"/>
</dbReference>
<protein>
    <submittedName>
        <fullName evidence="6">Two component transcriptional regulator, LuxR family</fullName>
    </submittedName>
</protein>
<dbReference type="PANTHER" id="PTHR43214">
    <property type="entry name" value="TWO-COMPONENT RESPONSE REGULATOR"/>
    <property type="match status" value="1"/>
</dbReference>
<evidence type="ECO:0000256" key="2">
    <source>
        <dbReference type="ARBA" id="ARBA00023125"/>
    </source>
</evidence>
<dbReference type="InterPro" id="IPR058245">
    <property type="entry name" value="NreC/VraR/RcsB-like_REC"/>
</dbReference>
<evidence type="ECO:0000256" key="3">
    <source>
        <dbReference type="PROSITE-ProRule" id="PRU00169"/>
    </source>
</evidence>
<proteinExistence type="predicted"/>
<feature type="domain" description="Response regulatory" evidence="5">
    <location>
        <begin position="7"/>
        <end position="123"/>
    </location>
</feature>
<dbReference type="CDD" id="cd06170">
    <property type="entry name" value="LuxR_C_like"/>
    <property type="match status" value="1"/>
</dbReference>
<dbReference type="GO" id="GO:0006355">
    <property type="term" value="P:regulation of DNA-templated transcription"/>
    <property type="evidence" value="ECO:0007669"/>
    <property type="project" value="InterPro"/>
</dbReference>
<dbReference type="EMBL" id="CP002801">
    <property type="protein sequence ID" value="AEH10058.1"/>
    <property type="molecule type" value="Genomic_DNA"/>
</dbReference>
<sequence length="216" mass="23226">MTNDRLRVLLCDDHRIVRGGLQRMLAEDSGILVVADVGTAAEAVAAAGRLQPDIVVLDIGLPDGSGISAIGRILGASPASRVLMLTMHDDVAYLREAFASGALGYVLKAAADIELIQAIHDVARGERYVHPTLGAALLGRDTNVEGRSVSTVAGLSEREAEILRLLALGHTNPEMAEVLDLSVRTVETYRYRLQQKVGLRSRAELVRLAREMGLVR</sequence>
<dbReference type="eggNOG" id="COG2197">
    <property type="taxonomic scope" value="Bacteria"/>
</dbReference>
<keyword evidence="7" id="KW-1185">Reference proteome</keyword>
<dbReference type="GO" id="GO:0000160">
    <property type="term" value="P:phosphorelay signal transduction system"/>
    <property type="evidence" value="ECO:0007669"/>
    <property type="project" value="InterPro"/>
</dbReference>
<name>F8B4T5_9ACTN</name>
<evidence type="ECO:0000256" key="1">
    <source>
        <dbReference type="ARBA" id="ARBA00022553"/>
    </source>
</evidence>
<dbReference type="PROSITE" id="PS50110">
    <property type="entry name" value="RESPONSE_REGULATORY"/>
    <property type="match status" value="1"/>
</dbReference>
<dbReference type="AlphaFoldDB" id="F8B4T5"/>
<evidence type="ECO:0000259" key="4">
    <source>
        <dbReference type="PROSITE" id="PS50043"/>
    </source>
</evidence>
<evidence type="ECO:0000313" key="6">
    <source>
        <dbReference type="EMBL" id="AEH10058.1"/>
    </source>
</evidence>
<dbReference type="KEGG" id="fsy:FsymDg_2709"/>
<dbReference type="Gene3D" id="3.40.50.2300">
    <property type="match status" value="1"/>
</dbReference>
<reference evidence="6 7" key="1">
    <citation type="submission" date="2011-05" db="EMBL/GenBank/DDBJ databases">
        <title>Complete sequence of chromosome of Frankia symbiont of Datisca glomerata.</title>
        <authorList>
            <consortium name="US DOE Joint Genome Institute"/>
            <person name="Lucas S."/>
            <person name="Han J."/>
            <person name="Lapidus A."/>
            <person name="Cheng J.-F."/>
            <person name="Goodwin L."/>
            <person name="Pitluck S."/>
            <person name="Peters L."/>
            <person name="Mikhailova N."/>
            <person name="Chertkov O."/>
            <person name="Teshima H."/>
            <person name="Han C."/>
            <person name="Tapia R."/>
            <person name="Land M."/>
            <person name="Hauser L."/>
            <person name="Kyrpides N."/>
            <person name="Ivanova N."/>
            <person name="Pagani I."/>
            <person name="Berry A."/>
            <person name="Pawlowski K."/>
            <person name="Persson T."/>
            <person name="Vanden Heuvel B."/>
            <person name="Benson D."/>
            <person name="Woyke T."/>
        </authorList>
    </citation>
    <scope>NUCLEOTIDE SEQUENCE [LARGE SCALE GENOMIC DNA]</scope>
    <source>
        <strain evidence="7">4085684</strain>
    </source>
</reference>
<dbReference type="PANTHER" id="PTHR43214:SF43">
    <property type="entry name" value="TWO-COMPONENT RESPONSE REGULATOR"/>
    <property type="match status" value="1"/>
</dbReference>
<feature type="domain" description="HTH luxR-type" evidence="4">
    <location>
        <begin position="148"/>
        <end position="213"/>
    </location>
</feature>
<dbReference type="PROSITE" id="PS50043">
    <property type="entry name" value="HTH_LUXR_2"/>
    <property type="match status" value="1"/>
</dbReference>
<feature type="modified residue" description="4-aspartylphosphate" evidence="3">
    <location>
        <position position="58"/>
    </location>
</feature>
<dbReference type="CDD" id="cd17535">
    <property type="entry name" value="REC_NarL-like"/>
    <property type="match status" value="1"/>
</dbReference>
<keyword evidence="2" id="KW-0238">DNA-binding</keyword>
<dbReference type="InterPro" id="IPR016032">
    <property type="entry name" value="Sig_transdc_resp-reg_C-effctor"/>
</dbReference>
<dbReference type="STRING" id="656024.FsymDg_2709"/>
<dbReference type="InterPro" id="IPR011006">
    <property type="entry name" value="CheY-like_superfamily"/>
</dbReference>
<dbReference type="SUPFAM" id="SSF52172">
    <property type="entry name" value="CheY-like"/>
    <property type="match status" value="1"/>
</dbReference>
<dbReference type="InterPro" id="IPR039420">
    <property type="entry name" value="WalR-like"/>
</dbReference>
<dbReference type="SUPFAM" id="SSF46894">
    <property type="entry name" value="C-terminal effector domain of the bipartite response regulators"/>
    <property type="match status" value="1"/>
</dbReference>
<evidence type="ECO:0000259" key="5">
    <source>
        <dbReference type="PROSITE" id="PS50110"/>
    </source>
</evidence>
<dbReference type="InterPro" id="IPR000792">
    <property type="entry name" value="Tscrpt_reg_LuxR_C"/>
</dbReference>